<accession>A0A2N1J062</accession>
<feature type="domain" description="DUF3817" evidence="7">
    <location>
        <begin position="2"/>
        <end position="89"/>
    </location>
</feature>
<dbReference type="OrthoDB" id="1121311at2"/>
<keyword evidence="9" id="KW-1185">Reference proteome</keyword>
<evidence type="ECO:0000313" key="9">
    <source>
        <dbReference type="Proteomes" id="UP000233248"/>
    </source>
</evidence>
<dbReference type="InterPro" id="IPR023845">
    <property type="entry name" value="DUF3817_TM"/>
</dbReference>
<dbReference type="NCBIfam" id="TIGR03954">
    <property type="entry name" value="integ_memb_HG"/>
    <property type="match status" value="1"/>
</dbReference>
<name>A0A2N1J062_9BACT</name>
<evidence type="ECO:0000313" key="8">
    <source>
        <dbReference type="EMBL" id="PKI79945.1"/>
    </source>
</evidence>
<evidence type="ECO:0000259" key="7">
    <source>
        <dbReference type="Pfam" id="PF12823"/>
    </source>
</evidence>
<dbReference type="Proteomes" id="UP000233248">
    <property type="component" value="Unassembled WGS sequence"/>
</dbReference>
<reference evidence="8 9" key="1">
    <citation type="submission" date="2017-09" db="EMBL/GenBank/DDBJ databases">
        <title>Genomics of the genus Arcobacter.</title>
        <authorList>
            <person name="Perez-Cataluna A."/>
            <person name="Figueras M.J."/>
            <person name="Salas-Masso N."/>
        </authorList>
    </citation>
    <scope>NUCLEOTIDE SEQUENCE [LARGE SCALE GENOMIC DNA]</scope>
    <source>
        <strain evidence="8 9">DSM 18005</strain>
    </source>
</reference>
<evidence type="ECO:0000256" key="5">
    <source>
        <dbReference type="ARBA" id="ARBA00023136"/>
    </source>
</evidence>
<dbReference type="KEGG" id="ahs:AHALO_1112"/>
<dbReference type="AlphaFoldDB" id="A0A2N1J062"/>
<dbReference type="GO" id="GO:0005886">
    <property type="term" value="C:plasma membrane"/>
    <property type="evidence" value="ECO:0007669"/>
    <property type="project" value="UniProtKB-SubCell"/>
</dbReference>
<keyword evidence="2" id="KW-1003">Cell membrane</keyword>
<dbReference type="EMBL" id="NXIF01000049">
    <property type="protein sequence ID" value="PKI79945.1"/>
    <property type="molecule type" value="Genomic_DNA"/>
</dbReference>
<keyword evidence="4 6" id="KW-1133">Transmembrane helix</keyword>
<feature type="transmembrane region" description="Helical" evidence="6">
    <location>
        <begin position="38"/>
        <end position="61"/>
    </location>
</feature>
<dbReference type="PANTHER" id="PTHR40077:SF1">
    <property type="entry name" value="MEMBRANE PROTEIN"/>
    <property type="match status" value="1"/>
</dbReference>
<dbReference type="PANTHER" id="PTHR40077">
    <property type="entry name" value="MEMBRANE PROTEIN-RELATED"/>
    <property type="match status" value="1"/>
</dbReference>
<keyword evidence="5 6" id="KW-0472">Membrane</keyword>
<keyword evidence="3 6" id="KW-0812">Transmembrane</keyword>
<dbReference type="Pfam" id="PF12823">
    <property type="entry name" value="DUF3817"/>
    <property type="match status" value="1"/>
</dbReference>
<gene>
    <name evidence="8" type="ORF">CP960_11860</name>
</gene>
<evidence type="ECO:0000256" key="3">
    <source>
        <dbReference type="ARBA" id="ARBA00022692"/>
    </source>
</evidence>
<dbReference type="RefSeq" id="WP_101185699.1">
    <property type="nucleotide sequence ID" value="NZ_CP031218.1"/>
</dbReference>
<evidence type="ECO:0000256" key="2">
    <source>
        <dbReference type="ARBA" id="ARBA00022475"/>
    </source>
</evidence>
<protein>
    <recommendedName>
        <fullName evidence="7">DUF3817 domain-containing protein</fullName>
    </recommendedName>
</protein>
<feature type="transmembrane region" description="Helical" evidence="6">
    <location>
        <begin position="6"/>
        <end position="26"/>
    </location>
</feature>
<evidence type="ECO:0000256" key="4">
    <source>
        <dbReference type="ARBA" id="ARBA00022989"/>
    </source>
</evidence>
<comment type="caution">
    <text evidence="8">The sequence shown here is derived from an EMBL/GenBank/DDBJ whole genome shotgun (WGS) entry which is preliminary data.</text>
</comment>
<evidence type="ECO:0000256" key="6">
    <source>
        <dbReference type="SAM" id="Phobius"/>
    </source>
</evidence>
<feature type="transmembrane region" description="Helical" evidence="6">
    <location>
        <begin position="67"/>
        <end position="84"/>
    </location>
</feature>
<comment type="subcellular location">
    <subcellularLocation>
        <location evidence="1">Cell membrane</location>
        <topology evidence="1">Multi-pass membrane protein</topology>
    </subcellularLocation>
</comment>
<proteinExistence type="predicted"/>
<evidence type="ECO:0000256" key="1">
    <source>
        <dbReference type="ARBA" id="ARBA00004651"/>
    </source>
</evidence>
<organism evidence="8 9">
    <name type="scientific">Malaciobacter halophilus</name>
    <dbReference type="NCBI Taxonomy" id="197482"/>
    <lineage>
        <taxon>Bacteria</taxon>
        <taxon>Pseudomonadati</taxon>
        <taxon>Campylobacterota</taxon>
        <taxon>Epsilonproteobacteria</taxon>
        <taxon>Campylobacterales</taxon>
        <taxon>Arcobacteraceae</taxon>
        <taxon>Malaciobacter</taxon>
    </lineage>
</organism>
<sequence length="93" mass="10819">MLNSFRMVSFIEGLSYLILLFIAMPIKYIGDNPYPVKVVGMTHGILFILFAIVLFLAMNRLKWDKGFSFQLFVYSLIPFGAFYIEKKVKQLKN</sequence>